<dbReference type="PANTHER" id="PTHR30201:SF2">
    <property type="entry name" value="2-(5''-TRIPHOSPHORIBOSYL)-3'-DEPHOSPHOCOENZYME-A SYNTHASE"/>
    <property type="match status" value="1"/>
</dbReference>
<evidence type="ECO:0000256" key="3">
    <source>
        <dbReference type="ARBA" id="ARBA00022679"/>
    </source>
</evidence>
<keyword evidence="7" id="KW-1185">Reference proteome</keyword>
<evidence type="ECO:0000256" key="1">
    <source>
        <dbReference type="ARBA" id="ARBA00001210"/>
    </source>
</evidence>
<dbReference type="RefSeq" id="WP_135869184.1">
    <property type="nucleotide sequence ID" value="NZ_SRSC01000001.1"/>
</dbReference>
<evidence type="ECO:0000313" key="7">
    <source>
        <dbReference type="Proteomes" id="UP000306416"/>
    </source>
</evidence>
<keyword evidence="5" id="KW-0067">ATP-binding</keyword>
<keyword evidence="4" id="KW-0547">Nucleotide-binding</keyword>
<dbReference type="EMBL" id="SRSC01000001">
    <property type="protein sequence ID" value="TGU74863.1"/>
    <property type="molecule type" value="Genomic_DNA"/>
</dbReference>
<dbReference type="PANTHER" id="PTHR30201">
    <property type="entry name" value="TRIPHOSPHORIBOSYL-DEPHOSPHO-COA SYNTHASE"/>
    <property type="match status" value="1"/>
</dbReference>
<gene>
    <name evidence="6" type="ORF">E4633_05220</name>
</gene>
<dbReference type="EC" id="2.4.2.52" evidence="2"/>
<accession>A0A4S1CML3</accession>
<evidence type="ECO:0000313" key="6">
    <source>
        <dbReference type="EMBL" id="TGU74863.1"/>
    </source>
</evidence>
<protein>
    <recommendedName>
        <fullName evidence="2">triphosphoribosyl-dephospho-CoA synthase</fullName>
        <ecNumber evidence="2">2.4.2.52</ecNumber>
    </recommendedName>
</protein>
<proteinExistence type="predicted"/>
<evidence type="ECO:0000256" key="2">
    <source>
        <dbReference type="ARBA" id="ARBA00012074"/>
    </source>
</evidence>
<reference evidence="6 7" key="1">
    <citation type="submission" date="2019-04" db="EMBL/GenBank/DDBJ databases">
        <title>Geobacter oryzae sp. nov., ferric-reducing bacteria isolated from paddy soil.</title>
        <authorList>
            <person name="Xu Z."/>
            <person name="Masuda Y."/>
            <person name="Itoh H."/>
            <person name="Senoo K."/>
        </authorList>
    </citation>
    <scope>NUCLEOTIDE SEQUENCE [LARGE SCALE GENOMIC DNA]</scope>
    <source>
        <strain evidence="6 7">Red111</strain>
    </source>
</reference>
<dbReference type="Gene3D" id="1.10.4200.10">
    <property type="entry name" value="Triphosphoribosyl-dephospho-CoA protein"/>
    <property type="match status" value="1"/>
</dbReference>
<keyword evidence="3" id="KW-0808">Transferase</keyword>
<sequence>MRSELTLFSRSLVRGAFMELYLTPKPGLVDLNDSGSHRDLSVPLMEASLSVVSGYLHRVSASLAAGEELAQQVRLGVEAERAMLEEAGTNCHRGYIFLSGLLLCASARIGRRDEEALSAAVARLAGELFDPADDSGSNGSRARDAYRAGGIRGEALRGLPALFGEALPAFRREMAAGGNQGSATFAMLGRLMASVEDTTALHRCGRQGLETVRKDGATLECLVAQRADFMAFLAERNAYYVSRNLTMGGVADMLALSFAWLSHTGELELRSAASV</sequence>
<evidence type="ECO:0000256" key="5">
    <source>
        <dbReference type="ARBA" id="ARBA00022840"/>
    </source>
</evidence>
<name>A0A4S1CML3_9BACT</name>
<comment type="catalytic activity">
    <reaction evidence="1">
        <text>3'-dephospho-CoA + ATP = 2'-(5''-triphospho-alpha-D-ribosyl)-3'-dephospho-CoA + adenine</text>
        <dbReference type="Rhea" id="RHEA:15117"/>
        <dbReference type="ChEBI" id="CHEBI:16708"/>
        <dbReference type="ChEBI" id="CHEBI:30616"/>
        <dbReference type="ChEBI" id="CHEBI:57328"/>
        <dbReference type="ChEBI" id="CHEBI:61378"/>
        <dbReference type="EC" id="2.4.2.52"/>
    </reaction>
</comment>
<dbReference type="Proteomes" id="UP000306416">
    <property type="component" value="Unassembled WGS sequence"/>
</dbReference>
<dbReference type="AlphaFoldDB" id="A0A4S1CML3"/>
<dbReference type="GO" id="GO:0046917">
    <property type="term" value="F:triphosphoribosyl-dephospho-CoA synthase activity"/>
    <property type="evidence" value="ECO:0007669"/>
    <property type="project" value="UniProtKB-EC"/>
</dbReference>
<dbReference type="GO" id="GO:0051191">
    <property type="term" value="P:prosthetic group biosynthetic process"/>
    <property type="evidence" value="ECO:0007669"/>
    <property type="project" value="TreeGrafter"/>
</dbReference>
<comment type="caution">
    <text evidence="6">The sequence shown here is derived from an EMBL/GenBank/DDBJ whole genome shotgun (WGS) entry which is preliminary data.</text>
</comment>
<dbReference type="Pfam" id="PF01874">
    <property type="entry name" value="CitG"/>
    <property type="match status" value="1"/>
</dbReference>
<dbReference type="GO" id="GO:0005524">
    <property type="term" value="F:ATP binding"/>
    <property type="evidence" value="ECO:0007669"/>
    <property type="project" value="UniProtKB-KW"/>
</dbReference>
<evidence type="ECO:0000256" key="4">
    <source>
        <dbReference type="ARBA" id="ARBA00022741"/>
    </source>
</evidence>
<dbReference type="InterPro" id="IPR002736">
    <property type="entry name" value="CitG"/>
</dbReference>
<organism evidence="6 7">
    <name type="scientific">Geomonas terrae</name>
    <dbReference type="NCBI Taxonomy" id="2562681"/>
    <lineage>
        <taxon>Bacteria</taxon>
        <taxon>Pseudomonadati</taxon>
        <taxon>Thermodesulfobacteriota</taxon>
        <taxon>Desulfuromonadia</taxon>
        <taxon>Geobacterales</taxon>
        <taxon>Geobacteraceae</taxon>
        <taxon>Geomonas</taxon>
    </lineage>
</organism>